<dbReference type="STRING" id="1396826.PHA8399_03927"/>
<keyword evidence="3" id="KW-0482">Metalloprotease</keyword>
<feature type="compositionally biased region" description="Basic and acidic residues" evidence="1">
    <location>
        <begin position="16"/>
        <end position="25"/>
    </location>
</feature>
<dbReference type="Proteomes" id="UP000051326">
    <property type="component" value="Unassembled WGS sequence"/>
</dbReference>
<proteinExistence type="predicted"/>
<evidence type="ECO:0000259" key="2">
    <source>
        <dbReference type="Pfam" id="PF01434"/>
    </source>
</evidence>
<accession>A0A0P1HE75</accession>
<dbReference type="GO" id="GO:0005524">
    <property type="term" value="F:ATP binding"/>
    <property type="evidence" value="ECO:0007669"/>
    <property type="project" value="InterPro"/>
</dbReference>
<dbReference type="Gene3D" id="1.20.58.760">
    <property type="entry name" value="Peptidase M41"/>
    <property type="match status" value="1"/>
</dbReference>
<feature type="region of interest" description="Disordered" evidence="1">
    <location>
        <begin position="1"/>
        <end position="28"/>
    </location>
</feature>
<reference evidence="3 4" key="1">
    <citation type="submission" date="2015-09" db="EMBL/GenBank/DDBJ databases">
        <authorList>
            <consortium name="Swine Surveillance"/>
        </authorList>
    </citation>
    <scope>NUCLEOTIDE SEQUENCE [LARGE SCALE GENOMIC DNA]</scope>
    <source>
        <strain evidence="3 4">CECT 8399</strain>
    </source>
</reference>
<name>A0A0P1HE75_9RHOB</name>
<dbReference type="EC" id="3.4.24.-" evidence="3"/>
<evidence type="ECO:0000256" key="1">
    <source>
        <dbReference type="SAM" id="MobiDB-lite"/>
    </source>
</evidence>
<dbReference type="EMBL" id="CYSR01000035">
    <property type="protein sequence ID" value="CUI01780.1"/>
    <property type="molecule type" value="Genomic_DNA"/>
</dbReference>
<dbReference type="SUPFAM" id="SSF140990">
    <property type="entry name" value="FtsH protease domain-like"/>
    <property type="match status" value="1"/>
</dbReference>
<dbReference type="Pfam" id="PF01434">
    <property type="entry name" value="Peptidase_M41"/>
    <property type="match status" value="1"/>
</dbReference>
<dbReference type="AlphaFoldDB" id="A0A0P1HE75"/>
<keyword evidence="3" id="KW-0378">Hydrolase</keyword>
<dbReference type="GO" id="GO:0004222">
    <property type="term" value="F:metalloendopeptidase activity"/>
    <property type="evidence" value="ECO:0007669"/>
    <property type="project" value="InterPro"/>
</dbReference>
<keyword evidence="3" id="KW-0645">Protease</keyword>
<gene>
    <name evidence="3" type="primary">ftsH_3</name>
    <name evidence="3" type="ORF">PHA8399_03927</name>
</gene>
<evidence type="ECO:0000313" key="3">
    <source>
        <dbReference type="EMBL" id="CUI01780.1"/>
    </source>
</evidence>
<protein>
    <submittedName>
        <fullName evidence="3">ATP-dependent zinc metalloprotease FtsH</fullName>
        <ecNumber evidence="3">3.4.24.-</ecNumber>
    </submittedName>
</protein>
<evidence type="ECO:0000313" key="4">
    <source>
        <dbReference type="Proteomes" id="UP000051326"/>
    </source>
</evidence>
<dbReference type="InterPro" id="IPR000642">
    <property type="entry name" value="Peptidase_M41"/>
</dbReference>
<dbReference type="GO" id="GO:0004176">
    <property type="term" value="F:ATP-dependent peptidase activity"/>
    <property type="evidence" value="ECO:0007669"/>
    <property type="project" value="InterPro"/>
</dbReference>
<sequence length="105" mass="11999">MVARYGMEPELGHVSYDSDRPRFLETGEQPPWRNLRYSEATAEHMDPAVMVVIEKIFERTAGLLENNYDVLEVTAKDLPEHKALDDADLQAIGEKVRRLETRDAA</sequence>
<dbReference type="GO" id="GO:0006508">
    <property type="term" value="P:proteolysis"/>
    <property type="evidence" value="ECO:0007669"/>
    <property type="project" value="UniProtKB-KW"/>
</dbReference>
<feature type="domain" description="Peptidase M41" evidence="2">
    <location>
        <begin position="1"/>
        <end position="92"/>
    </location>
</feature>
<dbReference type="InterPro" id="IPR037219">
    <property type="entry name" value="Peptidase_M41-like"/>
</dbReference>
<organism evidence="3 4">
    <name type="scientific">Leisingera aquaemixtae</name>
    <dbReference type="NCBI Taxonomy" id="1396826"/>
    <lineage>
        <taxon>Bacteria</taxon>
        <taxon>Pseudomonadati</taxon>
        <taxon>Pseudomonadota</taxon>
        <taxon>Alphaproteobacteria</taxon>
        <taxon>Rhodobacterales</taxon>
        <taxon>Roseobacteraceae</taxon>
        <taxon>Leisingera</taxon>
    </lineage>
</organism>